<comment type="function">
    <text evidence="12">Catalyzes the phosphorylation of ribose at O-5 in a reaction requiring ATP and magnesium. The resulting D-ribose-5-phosphate can then be used either for sythesis of nucleotides, histidine, and tryptophan, or as a component of the pentose phosphate pathway.</text>
</comment>
<dbReference type="PRINTS" id="PR00990">
    <property type="entry name" value="RIBOKINASE"/>
</dbReference>
<comment type="catalytic activity">
    <reaction evidence="12">
        <text>D-ribose + ATP = D-ribose 5-phosphate + ADP + H(+)</text>
        <dbReference type="Rhea" id="RHEA:13697"/>
        <dbReference type="ChEBI" id="CHEBI:15378"/>
        <dbReference type="ChEBI" id="CHEBI:30616"/>
        <dbReference type="ChEBI" id="CHEBI:47013"/>
        <dbReference type="ChEBI" id="CHEBI:78346"/>
        <dbReference type="ChEBI" id="CHEBI:456216"/>
        <dbReference type="EC" id="2.7.1.15"/>
    </reaction>
</comment>
<evidence type="ECO:0000256" key="7">
    <source>
        <dbReference type="ARBA" id="ARBA00022777"/>
    </source>
</evidence>
<keyword evidence="15" id="KW-1185">Reference proteome</keyword>
<dbReference type="Gene3D" id="3.40.1190.20">
    <property type="match status" value="1"/>
</dbReference>
<evidence type="ECO:0000256" key="10">
    <source>
        <dbReference type="ARBA" id="ARBA00022958"/>
    </source>
</evidence>
<comment type="caution">
    <text evidence="12">Lacks conserved residue(s) required for the propagation of feature annotation.</text>
</comment>
<keyword evidence="9 12" id="KW-0460">Magnesium</keyword>
<evidence type="ECO:0000256" key="8">
    <source>
        <dbReference type="ARBA" id="ARBA00022840"/>
    </source>
</evidence>
<protein>
    <recommendedName>
        <fullName evidence="3 12">Ribokinase</fullName>
        <shortName evidence="12">RK</shortName>
        <ecNumber evidence="2 12">2.7.1.15</ecNumber>
    </recommendedName>
</protein>
<evidence type="ECO:0000256" key="4">
    <source>
        <dbReference type="ARBA" id="ARBA00022679"/>
    </source>
</evidence>
<evidence type="ECO:0000256" key="1">
    <source>
        <dbReference type="ARBA" id="ARBA00005380"/>
    </source>
</evidence>
<comment type="activity regulation">
    <text evidence="12">Activated by a monovalent cation that binds near, but not in, the active site. The most likely occupant of the site in vivo is potassium. Ion binding induces a conformational change that may alter substrate affinity.</text>
</comment>
<dbReference type="EC" id="2.7.1.15" evidence="2 12"/>
<dbReference type="GO" id="GO:0005829">
    <property type="term" value="C:cytosol"/>
    <property type="evidence" value="ECO:0007669"/>
    <property type="project" value="TreeGrafter"/>
</dbReference>
<comment type="subcellular location">
    <subcellularLocation>
        <location evidence="12">Cytoplasm</location>
    </subcellularLocation>
</comment>
<dbReference type="EMBL" id="BOOK01000049">
    <property type="protein sequence ID" value="GII04413.1"/>
    <property type="molecule type" value="Genomic_DNA"/>
</dbReference>
<comment type="similarity">
    <text evidence="1">Belongs to the carbohydrate kinase pfkB family.</text>
</comment>
<evidence type="ECO:0000256" key="3">
    <source>
        <dbReference type="ARBA" id="ARBA00016943"/>
    </source>
</evidence>
<keyword evidence="8 12" id="KW-0067">ATP-binding</keyword>
<evidence type="ECO:0000313" key="15">
    <source>
        <dbReference type="Proteomes" id="UP000634476"/>
    </source>
</evidence>
<feature type="binding site" evidence="12">
    <location>
        <position position="145"/>
    </location>
    <ligand>
        <name>substrate</name>
    </ligand>
</feature>
<feature type="binding site" evidence="12">
    <location>
        <position position="296"/>
    </location>
    <ligand>
        <name>K(+)</name>
        <dbReference type="ChEBI" id="CHEBI:29103"/>
    </ligand>
</feature>
<name>A0A8J3T569_9ACTN</name>
<keyword evidence="5 12" id="KW-0479">Metal-binding</keyword>
<feature type="binding site" evidence="12">
    <location>
        <position position="257"/>
    </location>
    <ligand>
        <name>K(+)</name>
        <dbReference type="ChEBI" id="CHEBI:29103"/>
    </ligand>
</feature>
<evidence type="ECO:0000256" key="11">
    <source>
        <dbReference type="ARBA" id="ARBA00023277"/>
    </source>
</evidence>
<reference evidence="14" key="1">
    <citation type="submission" date="2021-01" db="EMBL/GenBank/DDBJ databases">
        <title>Whole genome shotgun sequence of Planobispora takensis NBRC 109077.</title>
        <authorList>
            <person name="Komaki H."/>
            <person name="Tamura T."/>
        </authorList>
    </citation>
    <scope>NUCLEOTIDE SEQUENCE</scope>
    <source>
        <strain evidence="14">NBRC 109077</strain>
    </source>
</reference>
<feature type="binding site" evidence="12">
    <location>
        <position position="291"/>
    </location>
    <ligand>
        <name>K(+)</name>
        <dbReference type="ChEBI" id="CHEBI:29103"/>
    </ligand>
</feature>
<evidence type="ECO:0000256" key="6">
    <source>
        <dbReference type="ARBA" id="ARBA00022741"/>
    </source>
</evidence>
<gene>
    <name evidence="14" type="primary">rbsK_2</name>
    <name evidence="12" type="synonym">rbsK</name>
    <name evidence="14" type="ORF">Pta02_64210</name>
</gene>
<dbReference type="InterPro" id="IPR029056">
    <property type="entry name" value="Ribokinase-like"/>
</dbReference>
<dbReference type="UniPathway" id="UPA00916">
    <property type="reaction ID" value="UER00889"/>
</dbReference>
<feature type="binding site" evidence="12">
    <location>
        <begin position="260"/>
        <end position="261"/>
    </location>
    <ligand>
        <name>ATP</name>
        <dbReference type="ChEBI" id="CHEBI:30616"/>
    </ligand>
</feature>
<keyword evidence="4 12" id="KW-0808">Transferase</keyword>
<evidence type="ECO:0000256" key="2">
    <source>
        <dbReference type="ARBA" id="ARBA00012035"/>
    </source>
</evidence>
<feature type="binding site" evidence="12">
    <location>
        <begin position="229"/>
        <end position="234"/>
    </location>
    <ligand>
        <name>ATP</name>
        <dbReference type="ChEBI" id="CHEBI:30616"/>
    </ligand>
</feature>
<feature type="binding site" evidence="12">
    <location>
        <begin position="45"/>
        <end position="49"/>
    </location>
    <ligand>
        <name>substrate</name>
    </ligand>
</feature>
<evidence type="ECO:0000256" key="12">
    <source>
        <dbReference type="HAMAP-Rule" id="MF_01987"/>
    </source>
</evidence>
<keyword evidence="10 12" id="KW-0630">Potassium</keyword>
<keyword evidence="12" id="KW-0963">Cytoplasm</keyword>
<feature type="binding site" evidence="12">
    <location>
        <position position="189"/>
    </location>
    <ligand>
        <name>ATP</name>
        <dbReference type="ChEBI" id="CHEBI:30616"/>
    </ligand>
</feature>
<feature type="binding site" evidence="12">
    <location>
        <position position="261"/>
    </location>
    <ligand>
        <name>substrate</name>
    </ligand>
</feature>
<dbReference type="Pfam" id="PF00294">
    <property type="entry name" value="PfkB"/>
    <property type="match status" value="1"/>
</dbReference>
<feature type="domain" description="Carbohydrate kinase PfkB" evidence="13">
    <location>
        <begin position="10"/>
        <end position="303"/>
    </location>
</feature>
<dbReference type="PROSITE" id="PS00584">
    <property type="entry name" value="PFKB_KINASES_2"/>
    <property type="match status" value="1"/>
</dbReference>
<keyword evidence="7 12" id="KW-0418">Kinase</keyword>
<dbReference type="InterPro" id="IPR002139">
    <property type="entry name" value="Ribo/fructo_kinase"/>
</dbReference>
<comment type="cofactor">
    <cofactor evidence="12">
        <name>Mg(2+)</name>
        <dbReference type="ChEBI" id="CHEBI:18420"/>
    </cofactor>
    <text evidence="12">Requires a divalent cation, most likely magnesium in vivo, as an electrophilic catalyst to aid phosphoryl group transfer. It is the chelate of the metal and the nucleotide that is the actual substrate.</text>
</comment>
<comment type="similarity">
    <text evidence="12">Belongs to the carbohydrate kinase PfkB family. Ribokinase subfamily.</text>
</comment>
<evidence type="ECO:0000259" key="13">
    <source>
        <dbReference type="Pfam" id="PF00294"/>
    </source>
</evidence>
<dbReference type="AlphaFoldDB" id="A0A8J3T569"/>
<dbReference type="Proteomes" id="UP000634476">
    <property type="component" value="Unassembled WGS sequence"/>
</dbReference>
<dbReference type="PANTHER" id="PTHR10584">
    <property type="entry name" value="SUGAR KINASE"/>
    <property type="match status" value="1"/>
</dbReference>
<comment type="subunit">
    <text evidence="12">Homodimer.</text>
</comment>
<feature type="binding site" evidence="12">
    <location>
        <position position="294"/>
    </location>
    <ligand>
        <name>K(+)</name>
        <dbReference type="ChEBI" id="CHEBI:29103"/>
    </ligand>
</feature>
<accession>A0A8J3T569</accession>
<dbReference type="HAMAP" id="MF_01987">
    <property type="entry name" value="Ribokinase"/>
    <property type="match status" value="1"/>
</dbReference>
<dbReference type="GO" id="GO:0005524">
    <property type="term" value="F:ATP binding"/>
    <property type="evidence" value="ECO:0007669"/>
    <property type="project" value="UniProtKB-UniRule"/>
</dbReference>
<dbReference type="PANTHER" id="PTHR10584:SF166">
    <property type="entry name" value="RIBOKINASE"/>
    <property type="match status" value="1"/>
</dbReference>
<feature type="binding site" evidence="12">
    <location>
        <begin position="17"/>
        <end position="19"/>
    </location>
    <ligand>
        <name>substrate</name>
    </ligand>
</feature>
<feature type="active site" description="Proton acceptor" evidence="12">
    <location>
        <position position="261"/>
    </location>
</feature>
<comment type="caution">
    <text evidence="14">The sequence shown here is derived from an EMBL/GenBank/DDBJ whole genome shotgun (WGS) entry which is preliminary data.</text>
</comment>
<dbReference type="InterPro" id="IPR002173">
    <property type="entry name" value="Carboh/pur_kinase_PfkB_CS"/>
</dbReference>
<dbReference type="CDD" id="cd01174">
    <property type="entry name" value="ribokinase"/>
    <property type="match status" value="1"/>
</dbReference>
<sequence>MTGAGTGPHLTVVGSANADLVMDVARVPGRGETVLGSGLAVHPGGKGANQAVAAARLGARAALVARIGGDPYGELVRRSLESSGVELSALRRDPDPTGLAVVLVQPGGDNSIIVAPGANARLGEDDVLAARPLIAASRVVSVVREVPDDAVIAAIRTARSAGVRCLLNQSPPGPLAGDLREAVDPLVVNEHEAAALLEGPSAPGAPVGEEPGQWARALLEAGYRSVALTLGSLGAVVADAHGLTRVPAPRVEAVDTTGAGDAFTAALAWRLAEGEPLARAARFAVRVGSYAVGRAGAQDSYPTAAQIAGTEREP</sequence>
<keyword evidence="6 12" id="KW-0547">Nucleotide-binding</keyword>
<dbReference type="RefSeq" id="WP_239131377.1">
    <property type="nucleotide sequence ID" value="NZ_BOOK01000049.1"/>
</dbReference>
<organism evidence="14 15">
    <name type="scientific">Planobispora takensis</name>
    <dbReference type="NCBI Taxonomy" id="1367882"/>
    <lineage>
        <taxon>Bacteria</taxon>
        <taxon>Bacillati</taxon>
        <taxon>Actinomycetota</taxon>
        <taxon>Actinomycetes</taxon>
        <taxon>Streptosporangiales</taxon>
        <taxon>Streptosporangiaceae</taxon>
        <taxon>Planobispora</taxon>
    </lineage>
</organism>
<evidence type="ECO:0000256" key="9">
    <source>
        <dbReference type="ARBA" id="ARBA00022842"/>
    </source>
</evidence>
<dbReference type="InterPro" id="IPR011611">
    <property type="entry name" value="PfkB_dom"/>
</dbReference>
<comment type="pathway">
    <text evidence="12">Carbohydrate metabolism; D-ribose degradation; D-ribose 5-phosphate from beta-D-ribopyranose: step 2/2.</text>
</comment>
<dbReference type="InterPro" id="IPR011877">
    <property type="entry name" value="Ribokinase"/>
</dbReference>
<dbReference type="SUPFAM" id="SSF53613">
    <property type="entry name" value="Ribokinase-like"/>
    <property type="match status" value="1"/>
</dbReference>
<feature type="binding site" evidence="12">
    <location>
        <position position="300"/>
    </location>
    <ligand>
        <name>K(+)</name>
        <dbReference type="ChEBI" id="CHEBI:29103"/>
    </ligand>
</feature>
<evidence type="ECO:0000313" key="14">
    <source>
        <dbReference type="EMBL" id="GII04413.1"/>
    </source>
</evidence>
<keyword evidence="11 12" id="KW-0119">Carbohydrate metabolism</keyword>
<dbReference type="GO" id="GO:0004747">
    <property type="term" value="F:ribokinase activity"/>
    <property type="evidence" value="ECO:0007669"/>
    <property type="project" value="UniProtKB-UniRule"/>
</dbReference>
<dbReference type="GO" id="GO:0019303">
    <property type="term" value="P:D-ribose catabolic process"/>
    <property type="evidence" value="ECO:0007669"/>
    <property type="project" value="UniProtKB-UniRule"/>
</dbReference>
<evidence type="ECO:0000256" key="5">
    <source>
        <dbReference type="ARBA" id="ARBA00022723"/>
    </source>
</evidence>
<dbReference type="GO" id="GO:0046872">
    <property type="term" value="F:metal ion binding"/>
    <property type="evidence" value="ECO:0007669"/>
    <property type="project" value="UniProtKB-KW"/>
</dbReference>
<proteinExistence type="inferred from homology"/>
<feature type="binding site" evidence="12">
    <location>
        <position position="255"/>
    </location>
    <ligand>
        <name>K(+)</name>
        <dbReference type="ChEBI" id="CHEBI:29103"/>
    </ligand>
</feature>